<feature type="region of interest" description="Disordered" evidence="1">
    <location>
        <begin position="214"/>
        <end position="251"/>
    </location>
</feature>
<dbReference type="GeneID" id="54402983"/>
<feature type="region of interest" description="Disordered" evidence="1">
    <location>
        <begin position="1"/>
        <end position="105"/>
    </location>
</feature>
<protein>
    <recommendedName>
        <fullName evidence="2">WW domain-containing protein</fullName>
    </recommendedName>
</protein>
<dbReference type="OrthoDB" id="2367685at2759"/>
<evidence type="ECO:0000256" key="1">
    <source>
        <dbReference type="SAM" id="MobiDB-lite"/>
    </source>
</evidence>
<gene>
    <name evidence="3" type="ORF">P153DRAFT_208906</name>
</gene>
<organism evidence="3 4">
    <name type="scientific">Dothidotthia symphoricarpi CBS 119687</name>
    <dbReference type="NCBI Taxonomy" id="1392245"/>
    <lineage>
        <taxon>Eukaryota</taxon>
        <taxon>Fungi</taxon>
        <taxon>Dikarya</taxon>
        <taxon>Ascomycota</taxon>
        <taxon>Pezizomycotina</taxon>
        <taxon>Dothideomycetes</taxon>
        <taxon>Pleosporomycetidae</taxon>
        <taxon>Pleosporales</taxon>
        <taxon>Dothidotthiaceae</taxon>
        <taxon>Dothidotthia</taxon>
    </lineage>
</organism>
<dbReference type="Proteomes" id="UP000799771">
    <property type="component" value="Unassembled WGS sequence"/>
</dbReference>
<proteinExistence type="predicted"/>
<sequence length="251" mass="27742">MGFLNELISDFTGQGGQSQNSGSQNQSSQGPPPVSPPWVAEWDGRDNRWMFVNQQTGERTYNHPGQGYGQQQQGNSGYGQGGGYQQQQGNSGYGQGGGYQQGQQEQKQGGNAWKYAAGGAAGLAGGALLMHEGEEMNGWDRDENRIANDFENAPENAANWAGQEVGRVDNFGDRVENKWDNTVNDVENFPEDAAQWTGEKVQAVEDVPQDIENKWDNAANDVDQFGDRMDNSYDQGRNEQRYDDDNNNNDW</sequence>
<feature type="compositionally biased region" description="Low complexity" evidence="1">
    <location>
        <begin position="17"/>
        <end position="29"/>
    </location>
</feature>
<dbReference type="InterPro" id="IPR001202">
    <property type="entry name" value="WW_dom"/>
</dbReference>
<dbReference type="PROSITE" id="PS50020">
    <property type="entry name" value="WW_DOMAIN_2"/>
    <property type="match status" value="1"/>
</dbReference>
<evidence type="ECO:0000313" key="4">
    <source>
        <dbReference type="Proteomes" id="UP000799771"/>
    </source>
</evidence>
<dbReference type="RefSeq" id="XP_033525402.1">
    <property type="nucleotide sequence ID" value="XM_033662551.1"/>
</dbReference>
<feature type="compositionally biased region" description="Basic and acidic residues" evidence="1">
    <location>
        <begin position="225"/>
        <end position="244"/>
    </location>
</feature>
<feature type="compositionally biased region" description="Gly residues" evidence="1">
    <location>
        <begin position="91"/>
        <end position="100"/>
    </location>
</feature>
<evidence type="ECO:0000313" key="3">
    <source>
        <dbReference type="EMBL" id="KAF2131015.1"/>
    </source>
</evidence>
<keyword evidence="4" id="KW-1185">Reference proteome</keyword>
<evidence type="ECO:0000259" key="2">
    <source>
        <dbReference type="PROSITE" id="PS50020"/>
    </source>
</evidence>
<reference evidence="3" key="1">
    <citation type="journal article" date="2020" name="Stud. Mycol.">
        <title>101 Dothideomycetes genomes: a test case for predicting lifestyles and emergence of pathogens.</title>
        <authorList>
            <person name="Haridas S."/>
            <person name="Albert R."/>
            <person name="Binder M."/>
            <person name="Bloem J."/>
            <person name="Labutti K."/>
            <person name="Salamov A."/>
            <person name="Andreopoulos B."/>
            <person name="Baker S."/>
            <person name="Barry K."/>
            <person name="Bills G."/>
            <person name="Bluhm B."/>
            <person name="Cannon C."/>
            <person name="Castanera R."/>
            <person name="Culley D."/>
            <person name="Daum C."/>
            <person name="Ezra D."/>
            <person name="Gonzalez J."/>
            <person name="Henrissat B."/>
            <person name="Kuo A."/>
            <person name="Liang C."/>
            <person name="Lipzen A."/>
            <person name="Lutzoni F."/>
            <person name="Magnuson J."/>
            <person name="Mondo S."/>
            <person name="Nolan M."/>
            <person name="Ohm R."/>
            <person name="Pangilinan J."/>
            <person name="Park H.-J."/>
            <person name="Ramirez L."/>
            <person name="Alfaro M."/>
            <person name="Sun H."/>
            <person name="Tritt A."/>
            <person name="Yoshinaga Y."/>
            <person name="Zwiers L.-H."/>
            <person name="Turgeon B."/>
            <person name="Goodwin S."/>
            <person name="Spatafora J."/>
            <person name="Crous P."/>
            <person name="Grigoriev I."/>
        </authorList>
    </citation>
    <scope>NUCLEOTIDE SEQUENCE</scope>
    <source>
        <strain evidence="3">CBS 119687</strain>
    </source>
</reference>
<feature type="domain" description="WW" evidence="2">
    <location>
        <begin position="32"/>
        <end position="66"/>
    </location>
</feature>
<dbReference type="AlphaFoldDB" id="A0A6A6AIU5"/>
<name>A0A6A6AIU5_9PLEO</name>
<dbReference type="EMBL" id="ML977503">
    <property type="protein sequence ID" value="KAF2131015.1"/>
    <property type="molecule type" value="Genomic_DNA"/>
</dbReference>
<accession>A0A6A6AIU5</accession>